<proteinExistence type="predicted"/>
<organism evidence="2">
    <name type="scientific">Hexamita inflata</name>
    <dbReference type="NCBI Taxonomy" id="28002"/>
    <lineage>
        <taxon>Eukaryota</taxon>
        <taxon>Metamonada</taxon>
        <taxon>Diplomonadida</taxon>
        <taxon>Hexamitidae</taxon>
        <taxon>Hexamitinae</taxon>
        <taxon>Hexamita</taxon>
    </lineage>
</organism>
<dbReference type="EMBL" id="CAXDID020000200">
    <property type="protein sequence ID" value="CAL6054015.1"/>
    <property type="molecule type" value="Genomic_DNA"/>
</dbReference>
<feature type="compositionally biased region" description="Basic and acidic residues" evidence="1">
    <location>
        <begin position="129"/>
        <end position="141"/>
    </location>
</feature>
<dbReference type="EMBL" id="CATOUU010001045">
    <property type="protein sequence ID" value="CAI9968650.1"/>
    <property type="molecule type" value="Genomic_DNA"/>
</dbReference>
<comment type="caution">
    <text evidence="2">The sequence shown here is derived from an EMBL/GenBank/DDBJ whole genome shotgun (WGS) entry which is preliminary data.</text>
</comment>
<feature type="region of interest" description="Disordered" evidence="1">
    <location>
        <begin position="127"/>
        <end position="173"/>
    </location>
</feature>
<evidence type="ECO:0000313" key="4">
    <source>
        <dbReference type="Proteomes" id="UP001642409"/>
    </source>
</evidence>
<reference evidence="2" key="1">
    <citation type="submission" date="2023-06" db="EMBL/GenBank/DDBJ databases">
        <authorList>
            <person name="Kurt Z."/>
        </authorList>
    </citation>
    <scope>NUCLEOTIDE SEQUENCE</scope>
</reference>
<gene>
    <name evidence="3" type="ORF">HINF_LOCUS45864</name>
    <name evidence="2" type="ORF">HINF_LOCUS56295</name>
</gene>
<sequence length="256" mass="28964">MEGEQKSVIRFPLSNTTISSQSAEYAVLPQRLVTAYIQRHSKLDEFERLAQKRLEDSVRLLKQLKKQIDSNKRAEEQNLELRKQVDDLQKQYDAVQQMTQSKLKEAALKKQQQQQQQQLQQQQIQQQQKEAEQKEKQKLESLKPPTPVDPQPQTLQPQIQASAPAAPQIQAPVTAPQVQASAIPSFSFKLNSNTKTNEENPFAQKMPLPVGNIVQTQNTGFLTNAKPTGFGEQINNKALGQFMQGASDDPFDSIFK</sequence>
<name>A0AA86URD4_9EUKA</name>
<keyword evidence="4" id="KW-1185">Reference proteome</keyword>
<evidence type="ECO:0000313" key="2">
    <source>
        <dbReference type="EMBL" id="CAI9968650.1"/>
    </source>
</evidence>
<dbReference type="AlphaFoldDB" id="A0AA86URD4"/>
<evidence type="ECO:0000313" key="3">
    <source>
        <dbReference type="EMBL" id="CAL6054015.1"/>
    </source>
</evidence>
<evidence type="ECO:0000256" key="1">
    <source>
        <dbReference type="SAM" id="MobiDB-lite"/>
    </source>
</evidence>
<dbReference type="Proteomes" id="UP001642409">
    <property type="component" value="Unassembled WGS sequence"/>
</dbReference>
<accession>A0AA86URD4</accession>
<protein>
    <submittedName>
        <fullName evidence="3">Hypothetical_protein</fullName>
    </submittedName>
</protein>
<reference evidence="3 4" key="2">
    <citation type="submission" date="2024-07" db="EMBL/GenBank/DDBJ databases">
        <authorList>
            <person name="Akdeniz Z."/>
        </authorList>
    </citation>
    <scope>NUCLEOTIDE SEQUENCE [LARGE SCALE GENOMIC DNA]</scope>
</reference>
<feature type="compositionally biased region" description="Low complexity" evidence="1">
    <location>
        <begin position="156"/>
        <end position="173"/>
    </location>
</feature>